<keyword evidence="2" id="KW-0812">Transmembrane</keyword>
<gene>
    <name evidence="3" type="ORF">V1634_02765</name>
</gene>
<evidence type="ECO:0000313" key="4">
    <source>
        <dbReference type="Proteomes" id="UP001339911"/>
    </source>
</evidence>
<reference evidence="3 4" key="1">
    <citation type="submission" date="2024-01" db="EMBL/GenBank/DDBJ databases">
        <title>Genome insights into Plantactinospora veratri sp. nov.</title>
        <authorList>
            <person name="Wang L."/>
        </authorList>
    </citation>
    <scope>NUCLEOTIDE SEQUENCE [LARGE SCALE GENOMIC DNA]</scope>
    <source>
        <strain evidence="3 4">NEAU-FHS4</strain>
    </source>
</reference>
<evidence type="ECO:0000256" key="2">
    <source>
        <dbReference type="SAM" id="Phobius"/>
    </source>
</evidence>
<feature type="compositionally biased region" description="Low complexity" evidence="1">
    <location>
        <begin position="66"/>
        <end position="75"/>
    </location>
</feature>
<comment type="caution">
    <text evidence="3">The sequence shown here is derived from an EMBL/GenBank/DDBJ whole genome shotgun (WGS) entry which is preliminary data.</text>
</comment>
<feature type="region of interest" description="Disordered" evidence="1">
    <location>
        <begin position="1"/>
        <end position="96"/>
    </location>
</feature>
<dbReference type="EMBL" id="JAZGQL010000002">
    <property type="protein sequence ID" value="MEE6305754.1"/>
    <property type="molecule type" value="Genomic_DNA"/>
</dbReference>
<keyword evidence="2" id="KW-1133">Transmembrane helix</keyword>
<organism evidence="3 4">
    <name type="scientific">Plantactinospora veratri</name>
    <dbReference type="NCBI Taxonomy" id="1436122"/>
    <lineage>
        <taxon>Bacteria</taxon>
        <taxon>Bacillati</taxon>
        <taxon>Actinomycetota</taxon>
        <taxon>Actinomycetes</taxon>
        <taxon>Micromonosporales</taxon>
        <taxon>Micromonosporaceae</taxon>
        <taxon>Plantactinospora</taxon>
    </lineage>
</organism>
<evidence type="ECO:0000256" key="1">
    <source>
        <dbReference type="SAM" id="MobiDB-lite"/>
    </source>
</evidence>
<dbReference type="Proteomes" id="UP001339911">
    <property type="component" value="Unassembled WGS sequence"/>
</dbReference>
<feature type="compositionally biased region" description="Gly residues" evidence="1">
    <location>
        <begin position="126"/>
        <end position="139"/>
    </location>
</feature>
<feature type="transmembrane region" description="Helical" evidence="2">
    <location>
        <begin position="273"/>
        <end position="298"/>
    </location>
</feature>
<evidence type="ECO:0000313" key="3">
    <source>
        <dbReference type="EMBL" id="MEE6305754.1"/>
    </source>
</evidence>
<keyword evidence="2" id="KW-0472">Membrane</keyword>
<sequence length="301" mass="28994">MTEEAQPPGVQRAADETPGQPAGDQPRYHEPSYALPTDAPLPVPSASGQPGPAASEWARPEPGTPAPAATNPGAAWSGTTSGPAAPTSGPTSVGVRGAATGAAYPMPEAFRTDAQAAPAGYPGTSGPAGGAGLAGGGRFGAVPAPPQESLRAPSRVDAVPGTPFGLVHLEVAPVTSGPAVASLVTGVGSVLVAFAGGCLGLAGSSPADWGGWVAGAFAVLAGLLGVTGVLLGELGRRQTSPGGRALWPGRRHPAPAAAPGATAPPVRFTGRGLAIAGISCAAVGLALTVIALAVAVLLQLV</sequence>
<protein>
    <submittedName>
        <fullName evidence="3">Phage holin family protein</fullName>
    </submittedName>
</protein>
<proteinExistence type="predicted"/>
<feature type="compositionally biased region" description="Low complexity" evidence="1">
    <location>
        <begin position="116"/>
        <end position="125"/>
    </location>
</feature>
<feature type="region of interest" description="Disordered" evidence="1">
    <location>
        <begin position="116"/>
        <end position="156"/>
    </location>
</feature>
<dbReference type="RefSeq" id="WP_331206145.1">
    <property type="nucleotide sequence ID" value="NZ_JAZGQL010000002.1"/>
</dbReference>
<feature type="transmembrane region" description="Helical" evidence="2">
    <location>
        <begin position="209"/>
        <end position="231"/>
    </location>
</feature>
<name>A0ABU7S747_9ACTN</name>
<keyword evidence="4" id="KW-1185">Reference proteome</keyword>
<feature type="transmembrane region" description="Helical" evidence="2">
    <location>
        <begin position="179"/>
        <end position="203"/>
    </location>
</feature>
<accession>A0ABU7S747</accession>